<dbReference type="EMBL" id="BOOJ01000040">
    <property type="protein sequence ID" value="GIH94323.1"/>
    <property type="molecule type" value="Genomic_DNA"/>
</dbReference>
<evidence type="ECO:0008006" key="4">
    <source>
        <dbReference type="Google" id="ProtNLM"/>
    </source>
</evidence>
<dbReference type="Gene3D" id="1.25.10.10">
    <property type="entry name" value="Leucine-rich Repeat Variant"/>
    <property type="match status" value="1"/>
</dbReference>
<dbReference type="SUPFAM" id="SSF48371">
    <property type="entry name" value="ARM repeat"/>
    <property type="match status" value="1"/>
</dbReference>
<comment type="caution">
    <text evidence="2">The sequence shown here is derived from an EMBL/GenBank/DDBJ whole genome shotgun (WGS) entry which is preliminary data.</text>
</comment>
<sequence>MPLIARSIGEDPDAAVRRLAILSLLWWKKAAHPYADAVRAAAGDPAEEVREAAAYWLREQSGTTASPPDPGHRGPENRDGGDMR</sequence>
<evidence type="ECO:0000313" key="3">
    <source>
        <dbReference type="Proteomes" id="UP000619788"/>
    </source>
</evidence>
<evidence type="ECO:0000256" key="1">
    <source>
        <dbReference type="SAM" id="MobiDB-lite"/>
    </source>
</evidence>
<dbReference type="InterPro" id="IPR011989">
    <property type="entry name" value="ARM-like"/>
</dbReference>
<protein>
    <recommendedName>
        <fullName evidence="4">HEAT repeat-containing protein</fullName>
    </recommendedName>
</protein>
<reference evidence="2 3" key="1">
    <citation type="submission" date="2021-01" db="EMBL/GenBank/DDBJ databases">
        <title>Whole genome shotgun sequence of Planobispora siamensis NBRC 107568.</title>
        <authorList>
            <person name="Komaki H."/>
            <person name="Tamura T."/>
        </authorList>
    </citation>
    <scope>NUCLEOTIDE SEQUENCE [LARGE SCALE GENOMIC DNA]</scope>
    <source>
        <strain evidence="2 3">NBRC 107568</strain>
    </source>
</reference>
<organism evidence="2 3">
    <name type="scientific">Planobispora siamensis</name>
    <dbReference type="NCBI Taxonomy" id="936338"/>
    <lineage>
        <taxon>Bacteria</taxon>
        <taxon>Bacillati</taxon>
        <taxon>Actinomycetota</taxon>
        <taxon>Actinomycetes</taxon>
        <taxon>Streptosporangiales</taxon>
        <taxon>Streptosporangiaceae</taxon>
        <taxon>Planobispora</taxon>
    </lineage>
</organism>
<dbReference type="AlphaFoldDB" id="A0A8J3WLX1"/>
<accession>A0A8J3WLX1</accession>
<dbReference type="Proteomes" id="UP000619788">
    <property type="component" value="Unassembled WGS sequence"/>
</dbReference>
<feature type="compositionally biased region" description="Basic and acidic residues" evidence="1">
    <location>
        <begin position="70"/>
        <end position="84"/>
    </location>
</feature>
<evidence type="ECO:0000313" key="2">
    <source>
        <dbReference type="EMBL" id="GIH94323.1"/>
    </source>
</evidence>
<dbReference type="InterPro" id="IPR016024">
    <property type="entry name" value="ARM-type_fold"/>
</dbReference>
<dbReference type="RefSeq" id="WP_204066454.1">
    <property type="nucleotide sequence ID" value="NZ_BOOJ01000040.1"/>
</dbReference>
<gene>
    <name evidence="2" type="ORF">Psi01_49530</name>
</gene>
<name>A0A8J3WLX1_9ACTN</name>
<proteinExistence type="predicted"/>
<keyword evidence="3" id="KW-1185">Reference proteome</keyword>
<feature type="region of interest" description="Disordered" evidence="1">
    <location>
        <begin position="57"/>
        <end position="84"/>
    </location>
</feature>